<name>A0A1X7ETI1_9PROT</name>
<gene>
    <name evidence="1" type="ORF">SAMN02982917_1985</name>
</gene>
<proteinExistence type="predicted"/>
<protein>
    <submittedName>
        <fullName evidence="1">Uncharacterized protein</fullName>
    </submittedName>
</protein>
<organism evidence="1 2">
    <name type="scientific">Azospirillum oryzae</name>
    <dbReference type="NCBI Taxonomy" id="286727"/>
    <lineage>
        <taxon>Bacteria</taxon>
        <taxon>Pseudomonadati</taxon>
        <taxon>Pseudomonadota</taxon>
        <taxon>Alphaproteobacteria</taxon>
        <taxon>Rhodospirillales</taxon>
        <taxon>Azospirillaceae</taxon>
        <taxon>Azospirillum</taxon>
    </lineage>
</organism>
<evidence type="ECO:0000313" key="2">
    <source>
        <dbReference type="Proteomes" id="UP000192936"/>
    </source>
</evidence>
<dbReference type="EMBL" id="FXAK01000003">
    <property type="protein sequence ID" value="SMF39386.1"/>
    <property type="molecule type" value="Genomic_DNA"/>
</dbReference>
<evidence type="ECO:0000313" key="1">
    <source>
        <dbReference type="EMBL" id="SMF39386.1"/>
    </source>
</evidence>
<dbReference type="AlphaFoldDB" id="A0A1X7ETI1"/>
<dbReference type="RefSeq" id="WP_085084786.1">
    <property type="nucleotide sequence ID" value="NZ_FXAK01000003.1"/>
</dbReference>
<dbReference type="STRING" id="286727.SAMN02982917_1985"/>
<accession>A0A1X7ETI1</accession>
<dbReference type="Proteomes" id="UP000192936">
    <property type="component" value="Unassembled WGS sequence"/>
</dbReference>
<sequence>MLQQPNNDNQQTAQATAPVAAPTSTVLRFVRVPTADRVTLYWPIARDTEARDVLRNVGAVRVGIDSQPASSATRREFGHSHTGRAIVTFAAFARIVAAGHADPIHRA</sequence>
<reference evidence="1 2" key="1">
    <citation type="submission" date="2017-04" db="EMBL/GenBank/DDBJ databases">
        <authorList>
            <person name="Afonso C.L."/>
            <person name="Miller P.J."/>
            <person name="Scott M.A."/>
            <person name="Spackman E."/>
            <person name="Goraichik I."/>
            <person name="Dimitrov K.M."/>
            <person name="Suarez D.L."/>
            <person name="Swayne D.E."/>
        </authorList>
    </citation>
    <scope>NUCLEOTIDE SEQUENCE [LARGE SCALE GENOMIC DNA]</scope>
    <source>
        <strain evidence="1 2">A2P</strain>
    </source>
</reference>